<evidence type="ECO:0008006" key="4">
    <source>
        <dbReference type="Google" id="ProtNLM"/>
    </source>
</evidence>
<sequence length="230" mass="25416">MADTEGVFLPMWPDGASDDYIRARMDLAAAERRLRDEIENVAAARRALPPGAVIEDYILTEGDPQRQTRISQLFGDHDTLVIYHLMFHPDADAACPMCSMWVDGFHGVSHHLAQHAGFAVVAKAPQAKLLDWAAKRGWDGLRLLSSHGTTFNADLRAEHPNGDQRPMISVFTRDPGTTAIRHVHSLPANFVDGSQRAIDLLSPVWNVLDLLPGGRGEWYAENGYAGRDRG</sequence>
<gene>
    <name evidence="2" type="ORF">Ahu01nite_076840</name>
</gene>
<dbReference type="Pfam" id="PF05988">
    <property type="entry name" value="DUF899"/>
    <property type="match status" value="1"/>
</dbReference>
<keyword evidence="3" id="KW-1185">Reference proteome</keyword>
<dbReference type="InterPro" id="IPR010296">
    <property type="entry name" value="DUF899_thioredox"/>
</dbReference>
<reference evidence="2 3" key="1">
    <citation type="submission" date="2021-01" db="EMBL/GenBank/DDBJ databases">
        <title>Whole genome shotgun sequence of Actinoplanes humidus NBRC 14915.</title>
        <authorList>
            <person name="Komaki H."/>
            <person name="Tamura T."/>
        </authorList>
    </citation>
    <scope>NUCLEOTIDE SEQUENCE [LARGE SCALE GENOMIC DNA]</scope>
    <source>
        <strain evidence="2 3">NBRC 14915</strain>
    </source>
</reference>
<accession>A0ABQ4A171</accession>
<proteinExistence type="predicted"/>
<dbReference type="Proteomes" id="UP000603200">
    <property type="component" value="Unassembled WGS sequence"/>
</dbReference>
<comment type="caution">
    <text evidence="2">The sequence shown here is derived from an EMBL/GenBank/DDBJ whole genome shotgun (WGS) entry which is preliminary data.</text>
</comment>
<organism evidence="2 3">
    <name type="scientific">Winogradskya humida</name>
    <dbReference type="NCBI Taxonomy" id="113566"/>
    <lineage>
        <taxon>Bacteria</taxon>
        <taxon>Bacillati</taxon>
        <taxon>Actinomycetota</taxon>
        <taxon>Actinomycetes</taxon>
        <taxon>Micromonosporales</taxon>
        <taxon>Micromonosporaceae</taxon>
        <taxon>Winogradskya</taxon>
    </lineage>
</organism>
<keyword evidence="1" id="KW-0175">Coiled coil</keyword>
<name>A0ABQ4A171_9ACTN</name>
<dbReference type="EMBL" id="BOMN01000111">
    <property type="protein sequence ID" value="GIE24582.1"/>
    <property type="molecule type" value="Genomic_DNA"/>
</dbReference>
<feature type="coiled-coil region" evidence="1">
    <location>
        <begin position="20"/>
        <end position="47"/>
    </location>
</feature>
<evidence type="ECO:0000313" key="2">
    <source>
        <dbReference type="EMBL" id="GIE24582.1"/>
    </source>
</evidence>
<evidence type="ECO:0000256" key="1">
    <source>
        <dbReference type="SAM" id="Coils"/>
    </source>
</evidence>
<dbReference type="RefSeq" id="WP_203841588.1">
    <property type="nucleotide sequence ID" value="NZ_BAAATV010000019.1"/>
</dbReference>
<protein>
    <recommendedName>
        <fullName evidence="4">Dithiol-disulfide oxidoreductase (DUF899 family)</fullName>
    </recommendedName>
</protein>
<evidence type="ECO:0000313" key="3">
    <source>
        <dbReference type="Proteomes" id="UP000603200"/>
    </source>
</evidence>